<reference key="2">
    <citation type="submission" date="2011-10" db="EMBL/GenBank/DDBJ databases">
        <title>The genome and transcriptome sequence of Clonorchis sinensis provide insights into the carcinogenic liver fluke.</title>
        <authorList>
            <person name="Wang X."/>
            <person name="Huang Y."/>
            <person name="Chen W."/>
            <person name="Liu H."/>
            <person name="Guo L."/>
            <person name="Chen Y."/>
            <person name="Luo F."/>
            <person name="Zhou W."/>
            <person name="Sun J."/>
            <person name="Mao Q."/>
            <person name="Liang P."/>
            <person name="Zhou C."/>
            <person name="Tian Y."/>
            <person name="Men J."/>
            <person name="Lv X."/>
            <person name="Huang L."/>
            <person name="Zhou J."/>
            <person name="Hu Y."/>
            <person name="Li R."/>
            <person name="Zhang F."/>
            <person name="Lei H."/>
            <person name="Li X."/>
            <person name="Hu X."/>
            <person name="Liang C."/>
            <person name="Xu J."/>
            <person name="Wu Z."/>
            <person name="Yu X."/>
        </authorList>
    </citation>
    <scope>NUCLEOTIDE SEQUENCE</scope>
    <source>
        <strain>Henan</strain>
    </source>
</reference>
<evidence type="ECO:0000313" key="2">
    <source>
        <dbReference type="Proteomes" id="UP000008909"/>
    </source>
</evidence>
<keyword evidence="2" id="KW-1185">Reference proteome</keyword>
<accession>G7Y5K4</accession>
<gene>
    <name evidence="1" type="ORF">CLF_101358</name>
</gene>
<dbReference type="Proteomes" id="UP000008909">
    <property type="component" value="Unassembled WGS sequence"/>
</dbReference>
<dbReference type="AlphaFoldDB" id="G7Y5K4"/>
<protein>
    <submittedName>
        <fullName evidence="1">Gap-Pol polyprotein</fullName>
    </submittedName>
</protein>
<proteinExistence type="predicted"/>
<dbReference type="EMBL" id="DF142877">
    <property type="protein sequence ID" value="GAA48240.1"/>
    <property type="molecule type" value="Genomic_DNA"/>
</dbReference>
<sequence>MGPGCDLAVFFASLQQSLDRALPGLDGVSRQYLMSDQFVEGVQPALRAQLRLVRATDQLSVEELVRLARELAEVSLATLRSQKRDNSPVEDLRNKVDQIAEQLAATKTEIAETCSDEPMLQVWHTWPLEGSLSSYPTTCA</sequence>
<evidence type="ECO:0000313" key="1">
    <source>
        <dbReference type="EMBL" id="GAA48240.1"/>
    </source>
</evidence>
<name>G7Y5K4_CLOSI</name>
<reference evidence="1" key="1">
    <citation type="journal article" date="2011" name="Genome Biol.">
        <title>The draft genome of the carcinogenic human liver fluke Clonorchis sinensis.</title>
        <authorList>
            <person name="Wang X."/>
            <person name="Chen W."/>
            <person name="Huang Y."/>
            <person name="Sun J."/>
            <person name="Men J."/>
            <person name="Liu H."/>
            <person name="Luo F."/>
            <person name="Guo L."/>
            <person name="Lv X."/>
            <person name="Deng C."/>
            <person name="Zhou C."/>
            <person name="Fan Y."/>
            <person name="Li X."/>
            <person name="Huang L."/>
            <person name="Hu Y."/>
            <person name="Liang C."/>
            <person name="Hu X."/>
            <person name="Xu J."/>
            <person name="Yu X."/>
        </authorList>
    </citation>
    <scope>NUCLEOTIDE SEQUENCE [LARGE SCALE GENOMIC DNA]</scope>
    <source>
        <strain evidence="1">Henan</strain>
    </source>
</reference>
<organism evidence="1 2">
    <name type="scientific">Clonorchis sinensis</name>
    <name type="common">Chinese liver fluke</name>
    <dbReference type="NCBI Taxonomy" id="79923"/>
    <lineage>
        <taxon>Eukaryota</taxon>
        <taxon>Metazoa</taxon>
        <taxon>Spiralia</taxon>
        <taxon>Lophotrochozoa</taxon>
        <taxon>Platyhelminthes</taxon>
        <taxon>Trematoda</taxon>
        <taxon>Digenea</taxon>
        <taxon>Opisthorchiida</taxon>
        <taxon>Opisthorchiata</taxon>
        <taxon>Opisthorchiidae</taxon>
        <taxon>Clonorchis</taxon>
    </lineage>
</organism>